<evidence type="ECO:0000256" key="5">
    <source>
        <dbReference type="RuleBase" id="RU362066"/>
    </source>
</evidence>
<dbReference type="InterPro" id="IPR010809">
    <property type="entry name" value="FliD_C"/>
</dbReference>
<proteinExistence type="inferred from homology"/>
<comment type="similarity">
    <text evidence="1 5">Belongs to the FliD family.</text>
</comment>
<comment type="subunit">
    <text evidence="2 5">Homopentamer.</text>
</comment>
<evidence type="ECO:0000259" key="7">
    <source>
        <dbReference type="Pfam" id="PF07195"/>
    </source>
</evidence>
<evidence type="ECO:0000313" key="9">
    <source>
        <dbReference type="Proteomes" id="UP000316649"/>
    </source>
</evidence>
<accession>A0A558E0H6</accession>
<dbReference type="OrthoDB" id="9810816at2"/>
<evidence type="ECO:0000256" key="1">
    <source>
        <dbReference type="ARBA" id="ARBA00009764"/>
    </source>
</evidence>
<feature type="domain" description="Flagellar hook-associated protein 2 C-terminal" evidence="7">
    <location>
        <begin position="223"/>
        <end position="431"/>
    </location>
</feature>
<dbReference type="RefSeq" id="WP_144358859.1">
    <property type="nucleotide sequence ID" value="NZ_VMNH01000009.1"/>
</dbReference>
<dbReference type="GO" id="GO:0009421">
    <property type="term" value="C:bacterial-type flagellum filament cap"/>
    <property type="evidence" value="ECO:0007669"/>
    <property type="project" value="InterPro"/>
</dbReference>
<dbReference type="Proteomes" id="UP000316649">
    <property type="component" value="Unassembled WGS sequence"/>
</dbReference>
<evidence type="ECO:0000259" key="6">
    <source>
        <dbReference type="Pfam" id="PF02465"/>
    </source>
</evidence>
<reference evidence="8 9" key="1">
    <citation type="submission" date="2019-07" db="EMBL/GenBank/DDBJ databases">
        <title>The pathways for chlorine oxyanion respiration interact through the shared metabolite chlorate.</title>
        <authorList>
            <person name="Barnum T.P."/>
            <person name="Cheng Y."/>
            <person name="Hill K.A."/>
            <person name="Lucas L.N."/>
            <person name="Carlson H.K."/>
            <person name="Coates J.D."/>
        </authorList>
    </citation>
    <scope>NUCLEOTIDE SEQUENCE [LARGE SCALE GENOMIC DNA]</scope>
    <source>
        <strain evidence="8 9">BK-1</strain>
    </source>
</reference>
<evidence type="ECO:0000313" key="8">
    <source>
        <dbReference type="EMBL" id="TVO75286.1"/>
    </source>
</evidence>
<dbReference type="PANTHER" id="PTHR30288">
    <property type="entry name" value="FLAGELLAR CAP/ASSEMBLY PROTEIN FLID"/>
    <property type="match status" value="1"/>
</dbReference>
<comment type="subcellular location">
    <subcellularLocation>
        <location evidence="5">Secreted</location>
    </subcellularLocation>
    <subcellularLocation>
        <location evidence="5">Bacterial flagellum</location>
    </subcellularLocation>
</comment>
<sequence>MAISSPGLGSGLDVNSIISSLMAIEERPLTLLNQKEAEVQANISAMGSLKSALSSLQSSLTALGEEDTFRATSTQSSDSAVFTATSSSTATSANYAVTVNRLAQAHKVGSTAFADTATFGGAAGDEMILTVDSKTFTLDLSTAQTLSQIQSTINAELNTTGVTAGLITGDSGQQTLTLTASDTGYDNRVQLSYGGAINASTFNFSMLNRDSDDVLLATEAELDASVTIDGVPVTRSSNSITDAVAGLTLNLKTEGSASVTINADSSSATGAMNTFVASLNDVLNQVKSISSSGTGNSSVMRSIEFQLSSIMNAGQTGLGSYSYLSQLGVTTKEGGGMTFDSSKLSTAMTDDIEGVISFFSDTSKGFDVRMDGMLDSFLQSGGVIDSIVNGAKSEVTTITRNRSLMEQRLISTEARLRSQFESLDTLMSSMQTTSSYLTSQLESIANLTLNKS</sequence>
<dbReference type="InterPro" id="IPR003481">
    <property type="entry name" value="FliD_N"/>
</dbReference>
<dbReference type="GO" id="GO:0005576">
    <property type="term" value="C:extracellular region"/>
    <property type="evidence" value="ECO:0007669"/>
    <property type="project" value="UniProtKB-SubCell"/>
</dbReference>
<dbReference type="Pfam" id="PF02465">
    <property type="entry name" value="FliD_N"/>
    <property type="match status" value="1"/>
</dbReference>
<evidence type="ECO:0000256" key="3">
    <source>
        <dbReference type="ARBA" id="ARBA00023054"/>
    </source>
</evidence>
<protein>
    <recommendedName>
        <fullName evidence="5">Flagellar hook-associated protein 2</fullName>
        <shortName evidence="5">HAP2</shortName>
    </recommendedName>
    <alternativeName>
        <fullName evidence="5">Flagellar cap protein</fullName>
    </alternativeName>
</protein>
<name>A0A558E0H6_9GAMM</name>
<comment type="caution">
    <text evidence="8">The sequence shown here is derived from an EMBL/GenBank/DDBJ whole genome shotgun (WGS) entry which is preliminary data.</text>
</comment>
<dbReference type="InterPro" id="IPR040026">
    <property type="entry name" value="FliD"/>
</dbReference>
<comment type="function">
    <text evidence="5">Required for morphogenesis and for the elongation of the flagellar filament by facilitating polymerization of the flagellin monomers at the tip of growing filament. Forms a capping structure, which prevents flagellin subunits (transported through the central channel of the flagellum) from leaking out without polymerization at the distal end.</text>
</comment>
<organism evidence="8 9">
    <name type="scientific">Sedimenticola selenatireducens</name>
    <dbReference type="NCBI Taxonomy" id="191960"/>
    <lineage>
        <taxon>Bacteria</taxon>
        <taxon>Pseudomonadati</taxon>
        <taxon>Pseudomonadota</taxon>
        <taxon>Gammaproteobacteria</taxon>
        <taxon>Chromatiales</taxon>
        <taxon>Sedimenticolaceae</taxon>
        <taxon>Sedimenticola</taxon>
    </lineage>
</organism>
<evidence type="ECO:0000256" key="2">
    <source>
        <dbReference type="ARBA" id="ARBA00011255"/>
    </source>
</evidence>
<dbReference type="GO" id="GO:0007155">
    <property type="term" value="P:cell adhesion"/>
    <property type="evidence" value="ECO:0007669"/>
    <property type="project" value="InterPro"/>
</dbReference>
<dbReference type="PANTHER" id="PTHR30288:SF0">
    <property type="entry name" value="FLAGELLAR HOOK-ASSOCIATED PROTEIN 2"/>
    <property type="match status" value="1"/>
</dbReference>
<gene>
    <name evidence="8" type="ORF">FHP88_09795</name>
</gene>
<keyword evidence="3" id="KW-0175">Coiled coil</keyword>
<dbReference type="EMBL" id="VMNH01000009">
    <property type="protein sequence ID" value="TVO75286.1"/>
    <property type="molecule type" value="Genomic_DNA"/>
</dbReference>
<dbReference type="Pfam" id="PF07195">
    <property type="entry name" value="FliD_C"/>
    <property type="match status" value="1"/>
</dbReference>
<keyword evidence="9" id="KW-1185">Reference proteome</keyword>
<keyword evidence="5" id="KW-0964">Secreted</keyword>
<dbReference type="GO" id="GO:0009424">
    <property type="term" value="C:bacterial-type flagellum hook"/>
    <property type="evidence" value="ECO:0007669"/>
    <property type="project" value="UniProtKB-UniRule"/>
</dbReference>
<dbReference type="GO" id="GO:0071973">
    <property type="term" value="P:bacterial-type flagellum-dependent cell motility"/>
    <property type="evidence" value="ECO:0007669"/>
    <property type="project" value="TreeGrafter"/>
</dbReference>
<dbReference type="AlphaFoldDB" id="A0A558E0H6"/>
<keyword evidence="4 5" id="KW-0975">Bacterial flagellum</keyword>
<evidence type="ECO:0000256" key="4">
    <source>
        <dbReference type="ARBA" id="ARBA00023143"/>
    </source>
</evidence>
<feature type="domain" description="Flagellar hook-associated protein 2 N-terminal" evidence="6">
    <location>
        <begin position="10"/>
        <end position="106"/>
    </location>
</feature>